<dbReference type="PANTHER" id="PTHR15074:SF0">
    <property type="entry name" value="METHYL-CPG-BINDING DOMAIN PROTEIN 4-LIKE PROTEIN"/>
    <property type="match status" value="1"/>
</dbReference>
<feature type="domain" description="HhH-GPD" evidence="4">
    <location>
        <begin position="33"/>
        <end position="113"/>
    </location>
</feature>
<evidence type="ECO:0000313" key="6">
    <source>
        <dbReference type="Proteomes" id="UP000803844"/>
    </source>
</evidence>
<dbReference type="RefSeq" id="XP_040779850.1">
    <property type="nucleotide sequence ID" value="XM_040919468.1"/>
</dbReference>
<name>A0A9P5CRS9_CRYP1</name>
<dbReference type="InterPro" id="IPR003265">
    <property type="entry name" value="HhH-GPD_domain"/>
</dbReference>
<evidence type="ECO:0000256" key="3">
    <source>
        <dbReference type="SAM" id="MobiDB-lite"/>
    </source>
</evidence>
<evidence type="ECO:0000256" key="2">
    <source>
        <dbReference type="ARBA" id="ARBA00023242"/>
    </source>
</evidence>
<dbReference type="PANTHER" id="PTHR15074">
    <property type="entry name" value="METHYL-CPG-BINDING PROTEIN"/>
    <property type="match status" value="1"/>
</dbReference>
<dbReference type="Proteomes" id="UP000803844">
    <property type="component" value="Unassembled WGS sequence"/>
</dbReference>
<sequence>MPPLTADQFGLVQERLAKDPFRLLIAIQFLVRTPGKTSIPVFEDVMKRWPTPQDLAAANPDDIKGMIRKLGLCNQRCEAIQKYARMWCEQPPDKDARYGVKDYPRKGDGKDVRAREVFGAEQELGQDTQTTEGPNHAGSEPTVTTKARGHGTAWEIGHLTFGRYAIDSWRIFCRDVLLGRAEDWKGAGRGPTFQPEWMRVLPEDKELRAYLRWMWMKEGWWWDPHTGDRTLLNNTMVQAVNEGCVAWDGEGELQIVDTPVRNGVVNSHAGGSVQQAGAANGS</sequence>
<dbReference type="GO" id="GO:0005634">
    <property type="term" value="C:nucleus"/>
    <property type="evidence" value="ECO:0007669"/>
    <property type="project" value="UniProtKB-SubCell"/>
</dbReference>
<dbReference type="EMBL" id="MU032345">
    <property type="protein sequence ID" value="KAF3768889.1"/>
    <property type="molecule type" value="Genomic_DNA"/>
</dbReference>
<dbReference type="SUPFAM" id="SSF48150">
    <property type="entry name" value="DNA-glycosylase"/>
    <property type="match status" value="1"/>
</dbReference>
<keyword evidence="2" id="KW-0539">Nucleus</keyword>
<dbReference type="GO" id="GO:0003824">
    <property type="term" value="F:catalytic activity"/>
    <property type="evidence" value="ECO:0007669"/>
    <property type="project" value="InterPro"/>
</dbReference>
<dbReference type="InterPro" id="IPR045138">
    <property type="entry name" value="MeCP2/MBD4"/>
</dbReference>
<accession>A0A9P5CRS9</accession>
<dbReference type="GO" id="GO:0006285">
    <property type="term" value="P:base-excision repair, AP site formation"/>
    <property type="evidence" value="ECO:0007669"/>
    <property type="project" value="UniProtKB-ARBA"/>
</dbReference>
<evidence type="ECO:0000259" key="4">
    <source>
        <dbReference type="Pfam" id="PF00730"/>
    </source>
</evidence>
<dbReference type="InterPro" id="IPR011257">
    <property type="entry name" value="DNA_glycosylase"/>
</dbReference>
<feature type="region of interest" description="Disordered" evidence="3">
    <location>
        <begin position="119"/>
        <end position="146"/>
    </location>
</feature>
<keyword evidence="6" id="KW-1185">Reference proteome</keyword>
<dbReference type="AlphaFoldDB" id="A0A9P5CRS9"/>
<evidence type="ECO:0000256" key="1">
    <source>
        <dbReference type="ARBA" id="ARBA00004123"/>
    </source>
</evidence>
<dbReference type="GO" id="GO:0003677">
    <property type="term" value="F:DNA binding"/>
    <property type="evidence" value="ECO:0007669"/>
    <property type="project" value="InterPro"/>
</dbReference>
<comment type="caution">
    <text evidence="5">The sequence shown here is derived from an EMBL/GenBank/DDBJ whole genome shotgun (WGS) entry which is preliminary data.</text>
</comment>
<gene>
    <name evidence="5" type="ORF">M406DRAFT_321052</name>
</gene>
<organism evidence="5 6">
    <name type="scientific">Cryphonectria parasitica (strain ATCC 38755 / EP155)</name>
    <dbReference type="NCBI Taxonomy" id="660469"/>
    <lineage>
        <taxon>Eukaryota</taxon>
        <taxon>Fungi</taxon>
        <taxon>Dikarya</taxon>
        <taxon>Ascomycota</taxon>
        <taxon>Pezizomycotina</taxon>
        <taxon>Sordariomycetes</taxon>
        <taxon>Sordariomycetidae</taxon>
        <taxon>Diaporthales</taxon>
        <taxon>Cryphonectriaceae</taxon>
        <taxon>Cryphonectria-Endothia species complex</taxon>
        <taxon>Cryphonectria</taxon>
    </lineage>
</organism>
<reference evidence="5" key="1">
    <citation type="journal article" date="2020" name="Phytopathology">
        <title>Genome sequence of the chestnut blight fungus Cryphonectria parasitica EP155: A fundamental resource for an archetypical invasive plant pathogen.</title>
        <authorList>
            <person name="Crouch J.A."/>
            <person name="Dawe A."/>
            <person name="Aerts A."/>
            <person name="Barry K."/>
            <person name="Churchill A.C.L."/>
            <person name="Grimwood J."/>
            <person name="Hillman B."/>
            <person name="Milgroom M.G."/>
            <person name="Pangilinan J."/>
            <person name="Smith M."/>
            <person name="Salamov A."/>
            <person name="Schmutz J."/>
            <person name="Yadav J."/>
            <person name="Grigoriev I.V."/>
            <person name="Nuss D."/>
        </authorList>
    </citation>
    <scope>NUCLEOTIDE SEQUENCE</scope>
    <source>
        <strain evidence="5">EP155</strain>
    </source>
</reference>
<evidence type="ECO:0000313" key="5">
    <source>
        <dbReference type="EMBL" id="KAF3768889.1"/>
    </source>
</evidence>
<dbReference type="Gene3D" id="1.10.340.30">
    <property type="entry name" value="Hypothetical protein, domain 2"/>
    <property type="match status" value="1"/>
</dbReference>
<dbReference type="GeneID" id="63836597"/>
<dbReference type="Pfam" id="PF00730">
    <property type="entry name" value="HhH-GPD"/>
    <property type="match status" value="1"/>
</dbReference>
<protein>
    <submittedName>
        <fullName evidence="5">5-Methylcytosine G/T mismatch-specific DNA glycosylase</fullName>
    </submittedName>
</protein>
<comment type="subcellular location">
    <subcellularLocation>
        <location evidence="1">Nucleus</location>
    </subcellularLocation>
</comment>
<proteinExistence type="predicted"/>
<dbReference type="OrthoDB" id="10265068at2759"/>